<accession>A0ABW3T0S3</accession>
<keyword evidence="5" id="KW-1185">Reference proteome</keyword>
<dbReference type="Proteomes" id="UP001597216">
    <property type="component" value="Unassembled WGS sequence"/>
</dbReference>
<reference evidence="5" key="1">
    <citation type="journal article" date="2019" name="Int. J. Syst. Evol. Microbiol.">
        <title>The Global Catalogue of Microorganisms (GCM) 10K type strain sequencing project: providing services to taxonomists for standard genome sequencing and annotation.</title>
        <authorList>
            <consortium name="The Broad Institute Genomics Platform"/>
            <consortium name="The Broad Institute Genome Sequencing Center for Infectious Disease"/>
            <person name="Wu L."/>
            <person name="Ma J."/>
        </authorList>
    </citation>
    <scope>NUCLEOTIDE SEQUENCE [LARGE SCALE GENOMIC DNA]</scope>
    <source>
        <strain evidence="5">CCUG 55074</strain>
    </source>
</reference>
<evidence type="ECO:0000259" key="3">
    <source>
        <dbReference type="PROSITE" id="PS50977"/>
    </source>
</evidence>
<dbReference type="PANTHER" id="PTHR30055:SF201">
    <property type="entry name" value="TRANSCRIPTIONAL REGULATORY PROTEIN"/>
    <property type="match status" value="1"/>
</dbReference>
<evidence type="ECO:0000256" key="1">
    <source>
        <dbReference type="ARBA" id="ARBA00023125"/>
    </source>
</evidence>
<dbReference type="InterPro" id="IPR009057">
    <property type="entry name" value="Homeodomain-like_sf"/>
</dbReference>
<dbReference type="PRINTS" id="PR00455">
    <property type="entry name" value="HTHTETR"/>
</dbReference>
<dbReference type="InterPro" id="IPR001647">
    <property type="entry name" value="HTH_TetR"/>
</dbReference>
<evidence type="ECO:0000313" key="4">
    <source>
        <dbReference type="EMBL" id="MFD1190518.1"/>
    </source>
</evidence>
<dbReference type="RefSeq" id="WP_377353200.1">
    <property type="nucleotide sequence ID" value="NZ_JBHTLQ010000013.1"/>
</dbReference>
<keyword evidence="1 2" id="KW-0238">DNA-binding</keyword>
<proteinExistence type="predicted"/>
<dbReference type="PROSITE" id="PS50977">
    <property type="entry name" value="HTH_TETR_2"/>
    <property type="match status" value="1"/>
</dbReference>
<feature type="DNA-binding region" description="H-T-H motif" evidence="2">
    <location>
        <begin position="38"/>
        <end position="57"/>
    </location>
</feature>
<name>A0ABW3T0S3_9CAUL</name>
<dbReference type="SUPFAM" id="SSF46689">
    <property type="entry name" value="Homeodomain-like"/>
    <property type="match status" value="1"/>
</dbReference>
<dbReference type="EMBL" id="JBHTLQ010000013">
    <property type="protein sequence ID" value="MFD1190518.1"/>
    <property type="molecule type" value="Genomic_DNA"/>
</dbReference>
<protein>
    <submittedName>
        <fullName evidence="4">TetR/AcrR family transcriptional regulator</fullName>
    </submittedName>
</protein>
<dbReference type="Gene3D" id="1.10.357.10">
    <property type="entry name" value="Tetracycline Repressor, domain 2"/>
    <property type="match status" value="1"/>
</dbReference>
<dbReference type="Pfam" id="PF00440">
    <property type="entry name" value="TetR_N"/>
    <property type="match status" value="1"/>
</dbReference>
<dbReference type="InterPro" id="IPR050109">
    <property type="entry name" value="HTH-type_TetR-like_transc_reg"/>
</dbReference>
<evidence type="ECO:0000313" key="5">
    <source>
        <dbReference type="Proteomes" id="UP001597216"/>
    </source>
</evidence>
<feature type="domain" description="HTH tetR-type" evidence="3">
    <location>
        <begin position="15"/>
        <end position="75"/>
    </location>
</feature>
<organism evidence="4 5">
    <name type="scientific">Phenylobacterium conjunctum</name>
    <dbReference type="NCBI Taxonomy" id="1298959"/>
    <lineage>
        <taxon>Bacteria</taxon>
        <taxon>Pseudomonadati</taxon>
        <taxon>Pseudomonadota</taxon>
        <taxon>Alphaproteobacteria</taxon>
        <taxon>Caulobacterales</taxon>
        <taxon>Caulobacteraceae</taxon>
        <taxon>Phenylobacterium</taxon>
    </lineage>
</organism>
<sequence length="196" mass="20905">MAERQRRSPRQARAGATVDAILQAALQLLRTEGGARFNTNRIAEAAGVSIGTLYQYFSGRPAILAALAERQAVEIRQRIADLVIADPSLSAIRAIVRVLMTSGERPEVQRLLTDAQAEHAGEGALAAHHLAFLSTIEGRAQLGVELTPESAFILTHAPISLLRAAAAEPALGLDPQALEDELVRLMEAYATALAGR</sequence>
<gene>
    <name evidence="4" type="ORF">ACFQ27_08000</name>
</gene>
<comment type="caution">
    <text evidence="4">The sequence shown here is derived from an EMBL/GenBank/DDBJ whole genome shotgun (WGS) entry which is preliminary data.</text>
</comment>
<dbReference type="PANTHER" id="PTHR30055">
    <property type="entry name" value="HTH-TYPE TRANSCRIPTIONAL REGULATOR RUTR"/>
    <property type="match status" value="1"/>
</dbReference>
<evidence type="ECO:0000256" key="2">
    <source>
        <dbReference type="PROSITE-ProRule" id="PRU00335"/>
    </source>
</evidence>